<dbReference type="GO" id="GO:0005886">
    <property type="term" value="C:plasma membrane"/>
    <property type="evidence" value="ECO:0007669"/>
    <property type="project" value="UniProtKB-SubCell"/>
</dbReference>
<dbReference type="PANTHER" id="PTHR30561">
    <property type="entry name" value="SMR FAMILY PROTON-DEPENDENT DRUG EFFLUX TRANSPORTER SUGE"/>
    <property type="match status" value="1"/>
</dbReference>
<protein>
    <recommendedName>
        <fullName evidence="9">QacE family quaternary ammonium compound efflux SMR transporter</fullName>
    </recommendedName>
</protein>
<evidence type="ECO:0000256" key="6">
    <source>
        <dbReference type="ARBA" id="ARBA00023136"/>
    </source>
</evidence>
<gene>
    <name evidence="8" type="ORF">AMST5_01632</name>
</gene>
<accession>A0AA48LZM5</accession>
<keyword evidence="6 7" id="KW-0472">Membrane</keyword>
<dbReference type="InterPro" id="IPR037185">
    <property type="entry name" value="EmrE-like"/>
</dbReference>
<dbReference type="SUPFAM" id="SSF103481">
    <property type="entry name" value="Multidrug resistance efflux transporter EmrE"/>
    <property type="match status" value="1"/>
</dbReference>
<keyword evidence="2" id="KW-0813">Transport</keyword>
<evidence type="ECO:0000256" key="5">
    <source>
        <dbReference type="ARBA" id="ARBA00022989"/>
    </source>
</evidence>
<evidence type="ECO:0000313" key="8">
    <source>
        <dbReference type="EMBL" id="CAJ0863997.1"/>
    </source>
</evidence>
<reference evidence="8" key="1">
    <citation type="submission" date="2023-07" db="EMBL/GenBank/DDBJ databases">
        <authorList>
            <person name="Pelsma A.J. K."/>
        </authorList>
    </citation>
    <scope>NUCLEOTIDE SEQUENCE</scope>
</reference>
<dbReference type="FunFam" id="1.10.3730.20:FF:000001">
    <property type="entry name" value="Quaternary ammonium compound resistance transporter SugE"/>
    <property type="match status" value="1"/>
</dbReference>
<evidence type="ECO:0000256" key="7">
    <source>
        <dbReference type="SAM" id="Phobius"/>
    </source>
</evidence>
<dbReference type="Gene3D" id="1.10.3730.20">
    <property type="match status" value="1"/>
</dbReference>
<dbReference type="PANTHER" id="PTHR30561:SF1">
    <property type="entry name" value="MULTIDRUG TRANSPORTER EMRE"/>
    <property type="match status" value="1"/>
</dbReference>
<evidence type="ECO:0000256" key="1">
    <source>
        <dbReference type="ARBA" id="ARBA00004651"/>
    </source>
</evidence>
<dbReference type="AlphaFoldDB" id="A0AA48LZM5"/>
<keyword evidence="4 7" id="KW-0812">Transmembrane</keyword>
<sequence>MHWLYLAVAILSEVIASSALPAAKGFTNPLPTVVVVIGYVSAFYFLSLTLEVIPLGVAYAVWSGVGIALISLFGWIFYRQSLGAIELFGIALIAVGVVILKFGRGGAV</sequence>
<feature type="transmembrane region" description="Helical" evidence="7">
    <location>
        <begin position="32"/>
        <end position="50"/>
    </location>
</feature>
<feature type="transmembrane region" description="Helical" evidence="7">
    <location>
        <begin position="84"/>
        <end position="103"/>
    </location>
</feature>
<evidence type="ECO:0000256" key="3">
    <source>
        <dbReference type="ARBA" id="ARBA00022475"/>
    </source>
</evidence>
<dbReference type="GO" id="GO:0022857">
    <property type="term" value="F:transmembrane transporter activity"/>
    <property type="evidence" value="ECO:0007669"/>
    <property type="project" value="InterPro"/>
</dbReference>
<keyword evidence="3" id="KW-1003">Cell membrane</keyword>
<feature type="transmembrane region" description="Helical" evidence="7">
    <location>
        <begin position="57"/>
        <end position="78"/>
    </location>
</feature>
<organism evidence="8">
    <name type="scientific">freshwater sediment metagenome</name>
    <dbReference type="NCBI Taxonomy" id="556182"/>
    <lineage>
        <taxon>unclassified sequences</taxon>
        <taxon>metagenomes</taxon>
        <taxon>ecological metagenomes</taxon>
    </lineage>
</organism>
<dbReference type="Pfam" id="PF00893">
    <property type="entry name" value="Multi_Drug_Res"/>
    <property type="match status" value="1"/>
</dbReference>
<dbReference type="EMBL" id="OY288114">
    <property type="protein sequence ID" value="CAJ0863997.1"/>
    <property type="molecule type" value="Genomic_DNA"/>
</dbReference>
<evidence type="ECO:0000256" key="4">
    <source>
        <dbReference type="ARBA" id="ARBA00022692"/>
    </source>
</evidence>
<keyword evidence="5 7" id="KW-1133">Transmembrane helix</keyword>
<name>A0AA48LZM5_9ZZZZ</name>
<comment type="subcellular location">
    <subcellularLocation>
        <location evidence="1">Cell membrane</location>
        <topology evidence="1">Multi-pass membrane protein</topology>
    </subcellularLocation>
</comment>
<dbReference type="InterPro" id="IPR045324">
    <property type="entry name" value="Small_multidrug_res"/>
</dbReference>
<evidence type="ECO:0000256" key="2">
    <source>
        <dbReference type="ARBA" id="ARBA00022448"/>
    </source>
</evidence>
<proteinExistence type="predicted"/>
<evidence type="ECO:0008006" key="9">
    <source>
        <dbReference type="Google" id="ProtNLM"/>
    </source>
</evidence>
<dbReference type="InterPro" id="IPR000390">
    <property type="entry name" value="Small_drug/metabolite_transptr"/>
</dbReference>